<dbReference type="EnsemblFungi" id="EJT72934">
    <property type="protein sequence ID" value="EJT72934"/>
    <property type="gene ID" value="GGTG_09785"/>
</dbReference>
<dbReference type="OrthoDB" id="2331100at2759"/>
<proteinExistence type="predicted"/>
<evidence type="ECO:0000256" key="2">
    <source>
        <dbReference type="SAM" id="SignalP"/>
    </source>
</evidence>
<name>J3P8F1_GAET3</name>
<feature type="compositionally biased region" description="Gly residues" evidence="1">
    <location>
        <begin position="140"/>
        <end position="154"/>
    </location>
</feature>
<keyword evidence="2" id="KW-0732">Signal</keyword>
<gene>
    <name evidence="4" type="primary">20350243</name>
    <name evidence="3" type="ORF">GGTG_09785</name>
</gene>
<organism evidence="3">
    <name type="scientific">Gaeumannomyces tritici (strain R3-111a-1)</name>
    <name type="common">Wheat and barley take-all root rot fungus</name>
    <name type="synonym">Gaeumannomyces graminis var. tritici</name>
    <dbReference type="NCBI Taxonomy" id="644352"/>
    <lineage>
        <taxon>Eukaryota</taxon>
        <taxon>Fungi</taxon>
        <taxon>Dikarya</taxon>
        <taxon>Ascomycota</taxon>
        <taxon>Pezizomycotina</taxon>
        <taxon>Sordariomycetes</taxon>
        <taxon>Sordariomycetidae</taxon>
        <taxon>Magnaporthales</taxon>
        <taxon>Magnaporthaceae</taxon>
        <taxon>Gaeumannomyces</taxon>
    </lineage>
</organism>
<dbReference type="HOGENOM" id="CLU_053381_7_1_1"/>
<dbReference type="SUPFAM" id="SSF49503">
    <property type="entry name" value="Cupredoxins"/>
    <property type="match status" value="1"/>
</dbReference>
<dbReference type="RefSeq" id="XP_009225908.1">
    <property type="nucleotide sequence ID" value="XM_009227644.1"/>
</dbReference>
<dbReference type="AlphaFoldDB" id="J3P8F1"/>
<dbReference type="PANTHER" id="PTHR34883">
    <property type="entry name" value="SERINE-RICH PROTEIN, PUTATIVE-RELATED-RELATED"/>
    <property type="match status" value="1"/>
</dbReference>
<dbReference type="EMBL" id="GL385399">
    <property type="protein sequence ID" value="EJT72934.1"/>
    <property type="molecule type" value="Genomic_DNA"/>
</dbReference>
<reference evidence="3" key="2">
    <citation type="submission" date="2010-07" db="EMBL/GenBank/DDBJ databases">
        <authorList>
            <consortium name="The Broad Institute Genome Sequencing Platform"/>
            <consortium name="Broad Institute Genome Sequencing Center for Infectious Disease"/>
            <person name="Ma L.-J."/>
            <person name="Dead R."/>
            <person name="Young S."/>
            <person name="Zeng Q."/>
            <person name="Koehrsen M."/>
            <person name="Alvarado L."/>
            <person name="Berlin A."/>
            <person name="Chapman S.B."/>
            <person name="Chen Z."/>
            <person name="Freedman E."/>
            <person name="Gellesch M."/>
            <person name="Goldberg J."/>
            <person name="Griggs A."/>
            <person name="Gujja S."/>
            <person name="Heilman E.R."/>
            <person name="Heiman D."/>
            <person name="Hepburn T."/>
            <person name="Howarth C."/>
            <person name="Jen D."/>
            <person name="Larson L."/>
            <person name="Mehta T."/>
            <person name="Neiman D."/>
            <person name="Pearson M."/>
            <person name="Roberts A."/>
            <person name="Saif S."/>
            <person name="Shea T."/>
            <person name="Shenoy N."/>
            <person name="Sisk P."/>
            <person name="Stolte C."/>
            <person name="Sykes S."/>
            <person name="Walk T."/>
            <person name="White J."/>
            <person name="Yandava C."/>
            <person name="Haas B."/>
            <person name="Nusbaum C."/>
            <person name="Birren B."/>
        </authorList>
    </citation>
    <scope>NUCLEOTIDE SEQUENCE</scope>
    <source>
        <strain evidence="3">R3-111a-1</strain>
    </source>
</reference>
<dbReference type="InterPro" id="IPR052953">
    <property type="entry name" value="Ser-rich/MCO-related"/>
</dbReference>
<protein>
    <recommendedName>
        <fullName evidence="6">Phytocyanin domain-containing protein</fullName>
    </recommendedName>
</protein>
<dbReference type="GeneID" id="20350243"/>
<dbReference type="Proteomes" id="UP000006039">
    <property type="component" value="Unassembled WGS sequence"/>
</dbReference>
<dbReference type="CDD" id="cd00920">
    <property type="entry name" value="Cupredoxin"/>
    <property type="match status" value="1"/>
</dbReference>
<reference evidence="4" key="4">
    <citation type="journal article" date="2015" name="G3 (Bethesda)">
        <title>Genome sequences of three phytopathogenic species of the Magnaporthaceae family of fungi.</title>
        <authorList>
            <person name="Okagaki L.H."/>
            <person name="Nunes C.C."/>
            <person name="Sailsbery J."/>
            <person name="Clay B."/>
            <person name="Brown D."/>
            <person name="John T."/>
            <person name="Oh Y."/>
            <person name="Young N."/>
            <person name="Fitzgerald M."/>
            <person name="Haas B.J."/>
            <person name="Zeng Q."/>
            <person name="Young S."/>
            <person name="Adiconis X."/>
            <person name="Fan L."/>
            <person name="Levin J.Z."/>
            <person name="Mitchell T.K."/>
            <person name="Okubara P.A."/>
            <person name="Farman M.L."/>
            <person name="Kohn L.M."/>
            <person name="Birren B."/>
            <person name="Ma L.-J."/>
            <person name="Dean R.A."/>
        </authorList>
    </citation>
    <scope>NUCLEOTIDE SEQUENCE</scope>
    <source>
        <strain evidence="4">R3-111a-1</strain>
    </source>
</reference>
<dbReference type="InterPro" id="IPR008972">
    <property type="entry name" value="Cupredoxin"/>
</dbReference>
<evidence type="ECO:0008006" key="6">
    <source>
        <dbReference type="Google" id="ProtNLM"/>
    </source>
</evidence>
<reference evidence="5" key="1">
    <citation type="submission" date="2010-07" db="EMBL/GenBank/DDBJ databases">
        <title>The genome sequence of Gaeumannomyces graminis var. tritici strain R3-111a-1.</title>
        <authorList>
            <consortium name="The Broad Institute Genome Sequencing Platform"/>
            <person name="Ma L.-J."/>
            <person name="Dead R."/>
            <person name="Young S."/>
            <person name="Zeng Q."/>
            <person name="Koehrsen M."/>
            <person name="Alvarado L."/>
            <person name="Berlin A."/>
            <person name="Chapman S.B."/>
            <person name="Chen Z."/>
            <person name="Freedman E."/>
            <person name="Gellesch M."/>
            <person name="Goldberg J."/>
            <person name="Griggs A."/>
            <person name="Gujja S."/>
            <person name="Heilman E.R."/>
            <person name="Heiman D."/>
            <person name="Hepburn T."/>
            <person name="Howarth C."/>
            <person name="Jen D."/>
            <person name="Larson L."/>
            <person name="Mehta T."/>
            <person name="Neiman D."/>
            <person name="Pearson M."/>
            <person name="Roberts A."/>
            <person name="Saif S."/>
            <person name="Shea T."/>
            <person name="Shenoy N."/>
            <person name="Sisk P."/>
            <person name="Stolte C."/>
            <person name="Sykes S."/>
            <person name="Walk T."/>
            <person name="White J."/>
            <person name="Yandava C."/>
            <person name="Haas B."/>
            <person name="Nusbaum C."/>
            <person name="Birren B."/>
        </authorList>
    </citation>
    <scope>NUCLEOTIDE SEQUENCE [LARGE SCALE GENOMIC DNA]</scope>
    <source>
        <strain evidence="5">R3-111a-1</strain>
    </source>
</reference>
<feature type="signal peptide" evidence="2">
    <location>
        <begin position="1"/>
        <end position="18"/>
    </location>
</feature>
<reference evidence="3" key="3">
    <citation type="submission" date="2010-09" db="EMBL/GenBank/DDBJ databases">
        <title>Annotation of Gaeumannomyces graminis var. tritici R3-111a-1.</title>
        <authorList>
            <consortium name="The Broad Institute Genome Sequencing Platform"/>
            <person name="Ma L.-J."/>
            <person name="Dead R."/>
            <person name="Young S.K."/>
            <person name="Zeng Q."/>
            <person name="Gargeya S."/>
            <person name="Fitzgerald M."/>
            <person name="Haas B."/>
            <person name="Abouelleil A."/>
            <person name="Alvarado L."/>
            <person name="Arachchi H.M."/>
            <person name="Berlin A."/>
            <person name="Brown A."/>
            <person name="Chapman S.B."/>
            <person name="Chen Z."/>
            <person name="Dunbar C."/>
            <person name="Freedman E."/>
            <person name="Gearin G."/>
            <person name="Gellesch M."/>
            <person name="Goldberg J."/>
            <person name="Griggs A."/>
            <person name="Gujja S."/>
            <person name="Heiman D."/>
            <person name="Howarth C."/>
            <person name="Larson L."/>
            <person name="Lui A."/>
            <person name="MacDonald P.J.P."/>
            <person name="Mehta T."/>
            <person name="Montmayeur A."/>
            <person name="Murphy C."/>
            <person name="Neiman D."/>
            <person name="Pearson M."/>
            <person name="Priest M."/>
            <person name="Roberts A."/>
            <person name="Saif S."/>
            <person name="Shea T."/>
            <person name="Shenoy N."/>
            <person name="Sisk P."/>
            <person name="Stolte C."/>
            <person name="Sykes S."/>
            <person name="Yandava C."/>
            <person name="Wortman J."/>
            <person name="Nusbaum C."/>
            <person name="Birren B."/>
        </authorList>
    </citation>
    <scope>NUCLEOTIDE SEQUENCE</scope>
    <source>
        <strain evidence="3">R3-111a-1</strain>
    </source>
</reference>
<dbReference type="PANTHER" id="PTHR34883:SF15">
    <property type="entry name" value="EXTRACELLULAR SERINE-RICH PROTEIN"/>
    <property type="match status" value="1"/>
</dbReference>
<evidence type="ECO:0000256" key="1">
    <source>
        <dbReference type="SAM" id="MobiDB-lite"/>
    </source>
</evidence>
<evidence type="ECO:0000313" key="5">
    <source>
        <dbReference type="Proteomes" id="UP000006039"/>
    </source>
</evidence>
<dbReference type="VEuPathDB" id="FungiDB:GGTG_09785"/>
<dbReference type="eggNOG" id="ENOG502S40X">
    <property type="taxonomic scope" value="Eukaryota"/>
</dbReference>
<dbReference type="STRING" id="644352.J3P8F1"/>
<evidence type="ECO:0000313" key="4">
    <source>
        <dbReference type="EnsemblFungi" id="EJT72934"/>
    </source>
</evidence>
<keyword evidence="5" id="KW-1185">Reference proteome</keyword>
<dbReference type="Gene3D" id="2.60.40.420">
    <property type="entry name" value="Cupredoxins - blue copper proteins"/>
    <property type="match status" value="1"/>
</dbReference>
<sequence length="154" mass="15797">MQMHMGLVAAIAIAAARAAVHKIDVGKGGRTYTPDVVKAEKGDVLEFRFVGGIHDAVTGDMSRPCQPAARKDGAFSSGVFKGSPSTSEVFKVTVDSKDPMMVYCSVGMHCSDGMVMVINPTADSSLDAFKAAAKGKDGKSPGGAFGGQLGSPSV</sequence>
<accession>J3P8F1</accession>
<feature type="region of interest" description="Disordered" evidence="1">
    <location>
        <begin position="135"/>
        <end position="154"/>
    </location>
</feature>
<reference evidence="4" key="5">
    <citation type="submission" date="2018-04" db="UniProtKB">
        <authorList>
            <consortium name="EnsemblFungi"/>
        </authorList>
    </citation>
    <scope>IDENTIFICATION</scope>
    <source>
        <strain evidence="4">R3-111a-1</strain>
    </source>
</reference>
<evidence type="ECO:0000313" key="3">
    <source>
        <dbReference type="EMBL" id="EJT72934.1"/>
    </source>
</evidence>
<feature type="chain" id="PRO_5015095001" description="Phytocyanin domain-containing protein" evidence="2">
    <location>
        <begin position="19"/>
        <end position="154"/>
    </location>
</feature>